<dbReference type="PANTHER" id="PTHR10927:SF1">
    <property type="entry name" value="RIBOSOME MATURATION PROTEIN SBDS"/>
    <property type="match status" value="1"/>
</dbReference>
<dbReference type="Pfam" id="PF20268">
    <property type="entry name" value="SBDS_C"/>
    <property type="match status" value="1"/>
</dbReference>
<dbReference type="AlphaFoldDB" id="A0A1Y2BKL0"/>
<feature type="domain" description="Ribosome maturation protein SDO1/SBDS C-terminal" evidence="11">
    <location>
        <begin position="174"/>
        <end position="239"/>
    </location>
</feature>
<comment type="subunit">
    <text evidence="7">Associates with the 60S ribosomal subunit.</text>
</comment>
<evidence type="ECO:0000256" key="8">
    <source>
        <dbReference type="ARBA" id="ARBA00071414"/>
    </source>
</evidence>
<keyword evidence="6" id="KW-0539">Nucleus</keyword>
<dbReference type="Gene3D" id="1.10.10.900">
    <property type="entry name" value="SBDS protein C-terminal domain, subdomain 1"/>
    <property type="match status" value="1"/>
</dbReference>
<dbReference type="GO" id="GO:0005634">
    <property type="term" value="C:nucleus"/>
    <property type="evidence" value="ECO:0007669"/>
    <property type="project" value="UniProtKB-SubCell"/>
</dbReference>
<comment type="similarity">
    <text evidence="3">Belongs to the SDO1/SBDS family.</text>
</comment>
<evidence type="ECO:0000259" key="9">
    <source>
        <dbReference type="Pfam" id="PF01172"/>
    </source>
</evidence>
<dbReference type="InterPro" id="IPR046928">
    <property type="entry name" value="SDO1/SBDS_C"/>
</dbReference>
<dbReference type="InterPro" id="IPR018978">
    <property type="entry name" value="SDO1/SBDS_central"/>
</dbReference>
<dbReference type="PANTHER" id="PTHR10927">
    <property type="entry name" value="RIBOSOME MATURATION PROTEIN SBDS"/>
    <property type="match status" value="1"/>
</dbReference>
<evidence type="ECO:0000313" key="12">
    <source>
        <dbReference type="EMBL" id="ORY35147.1"/>
    </source>
</evidence>
<dbReference type="FunFam" id="3.30.1250.10:FF:000001">
    <property type="entry name" value="SBDS, ribosome maturation factor"/>
    <property type="match status" value="1"/>
</dbReference>
<evidence type="ECO:0000256" key="2">
    <source>
        <dbReference type="ARBA" id="ARBA00004496"/>
    </source>
</evidence>
<dbReference type="STRING" id="329046.A0A1Y2BKL0"/>
<protein>
    <recommendedName>
        <fullName evidence="8">Ribosome maturation protein SDO1</fullName>
    </recommendedName>
</protein>
<dbReference type="Gene3D" id="3.30.70.240">
    <property type="match status" value="1"/>
</dbReference>
<organism evidence="12 13">
    <name type="scientific">Rhizoclosmatium globosum</name>
    <dbReference type="NCBI Taxonomy" id="329046"/>
    <lineage>
        <taxon>Eukaryota</taxon>
        <taxon>Fungi</taxon>
        <taxon>Fungi incertae sedis</taxon>
        <taxon>Chytridiomycota</taxon>
        <taxon>Chytridiomycota incertae sedis</taxon>
        <taxon>Chytridiomycetes</taxon>
        <taxon>Chytridiales</taxon>
        <taxon>Chytriomycetaceae</taxon>
        <taxon>Rhizoclosmatium</taxon>
    </lineage>
</organism>
<comment type="subcellular location">
    <subcellularLocation>
        <location evidence="2">Cytoplasm</location>
    </subcellularLocation>
    <subcellularLocation>
        <location evidence="1">Nucleus</location>
    </subcellularLocation>
</comment>
<dbReference type="GO" id="GO:0005737">
    <property type="term" value="C:cytoplasm"/>
    <property type="evidence" value="ECO:0007669"/>
    <property type="project" value="UniProtKB-SubCell"/>
</dbReference>
<dbReference type="GO" id="GO:0042256">
    <property type="term" value="P:cytosolic ribosome assembly"/>
    <property type="evidence" value="ECO:0007669"/>
    <property type="project" value="InterPro"/>
</dbReference>
<dbReference type="OrthoDB" id="10253092at2759"/>
<dbReference type="EMBL" id="MCGO01000060">
    <property type="protein sequence ID" value="ORY35147.1"/>
    <property type="molecule type" value="Genomic_DNA"/>
</dbReference>
<evidence type="ECO:0000256" key="3">
    <source>
        <dbReference type="ARBA" id="ARBA00007433"/>
    </source>
</evidence>
<keyword evidence="13" id="KW-1185">Reference proteome</keyword>
<dbReference type="InterPro" id="IPR002140">
    <property type="entry name" value="Sdo1/SBDS"/>
</dbReference>
<comment type="caution">
    <text evidence="12">The sequence shown here is derived from an EMBL/GenBank/DDBJ whole genome shotgun (WGS) entry which is preliminary data.</text>
</comment>
<accession>A0A1Y2BKL0</accession>
<dbReference type="SUPFAM" id="SSF89895">
    <property type="entry name" value="FYSH domain"/>
    <property type="match status" value="1"/>
</dbReference>
<feature type="domain" description="Ribosome maturation protein SDO1/SBDS central" evidence="10">
    <location>
        <begin position="109"/>
        <end position="172"/>
    </location>
</feature>
<proteinExistence type="inferred from homology"/>
<dbReference type="NCBIfam" id="TIGR00291">
    <property type="entry name" value="RNA_SBDS"/>
    <property type="match status" value="1"/>
</dbReference>
<sequence length="252" mass="28294">MRVFTPSNQNRLTNVSIVRLKKGGIRFEIACYKNKVKEWRSGVETDIDNVLQIHSVYMNVSKGQMASQEDLSKAFKTDDVEKILLEILKKGELQVGEKERAAESESMSKEIATIVSQKCVNPQTKRPYPVSIIEKSMVELHFSISPNKSAKQQALELIKQLQEKQIIPIARAQMRLRIVLPGKESKKLKEKIGSFIAAIEDEDFSGDVYEILCSVDPGQYPSLVEIVSAETKGRGQVEVQTVQNIADGDENL</sequence>
<feature type="domain" description="Ribosome maturation protein SDO1/SBDS N-terminal" evidence="9">
    <location>
        <begin position="14"/>
        <end position="100"/>
    </location>
</feature>
<dbReference type="Pfam" id="PF01172">
    <property type="entry name" value="SBDS_N"/>
    <property type="match status" value="1"/>
</dbReference>
<keyword evidence="5" id="KW-0690">Ribosome biogenesis</keyword>
<gene>
    <name evidence="12" type="ORF">BCR33DRAFT_759118</name>
</gene>
<evidence type="ECO:0000256" key="4">
    <source>
        <dbReference type="ARBA" id="ARBA00022490"/>
    </source>
</evidence>
<dbReference type="InterPro" id="IPR036786">
    <property type="entry name" value="Ribosome_mat_SBDS_N_sf"/>
</dbReference>
<evidence type="ECO:0000313" key="13">
    <source>
        <dbReference type="Proteomes" id="UP000193642"/>
    </source>
</evidence>
<dbReference type="Proteomes" id="UP000193642">
    <property type="component" value="Unassembled WGS sequence"/>
</dbReference>
<dbReference type="InterPro" id="IPR019783">
    <property type="entry name" value="SDO1/SBDS_N"/>
</dbReference>
<evidence type="ECO:0000259" key="11">
    <source>
        <dbReference type="Pfam" id="PF20268"/>
    </source>
</evidence>
<evidence type="ECO:0000256" key="5">
    <source>
        <dbReference type="ARBA" id="ARBA00022517"/>
    </source>
</evidence>
<evidence type="ECO:0000256" key="7">
    <source>
        <dbReference type="ARBA" id="ARBA00049708"/>
    </source>
</evidence>
<dbReference type="Pfam" id="PF09377">
    <property type="entry name" value="SBDS_domain_II"/>
    <property type="match status" value="1"/>
</dbReference>
<evidence type="ECO:0000256" key="6">
    <source>
        <dbReference type="ARBA" id="ARBA00023242"/>
    </source>
</evidence>
<reference evidence="12 13" key="1">
    <citation type="submission" date="2016-07" db="EMBL/GenBank/DDBJ databases">
        <title>Pervasive Adenine N6-methylation of Active Genes in Fungi.</title>
        <authorList>
            <consortium name="DOE Joint Genome Institute"/>
            <person name="Mondo S.J."/>
            <person name="Dannebaum R.O."/>
            <person name="Kuo R.C."/>
            <person name="Labutti K."/>
            <person name="Haridas S."/>
            <person name="Kuo A."/>
            <person name="Salamov A."/>
            <person name="Ahrendt S.R."/>
            <person name="Lipzen A."/>
            <person name="Sullivan W."/>
            <person name="Andreopoulos W.B."/>
            <person name="Clum A."/>
            <person name="Lindquist E."/>
            <person name="Daum C."/>
            <person name="Ramamoorthy G.K."/>
            <person name="Gryganskyi A."/>
            <person name="Culley D."/>
            <person name="Magnuson J.K."/>
            <person name="James T.Y."/>
            <person name="O'Malley M.A."/>
            <person name="Stajich J.E."/>
            <person name="Spatafora J.W."/>
            <person name="Visel A."/>
            <person name="Grigoriev I.V."/>
        </authorList>
    </citation>
    <scope>NUCLEOTIDE SEQUENCE [LARGE SCALE GENOMIC DNA]</scope>
    <source>
        <strain evidence="12 13">JEL800</strain>
    </source>
</reference>
<dbReference type="InterPro" id="IPR037188">
    <property type="entry name" value="Sdo1/SBDS_central_sf"/>
</dbReference>
<dbReference type="Gene3D" id="3.30.1250.10">
    <property type="entry name" value="Ribosome maturation protein SBDS, N-terminal domain"/>
    <property type="match status" value="1"/>
</dbReference>
<dbReference type="InterPro" id="IPR039100">
    <property type="entry name" value="Sdo1/SBDS-like"/>
</dbReference>
<keyword evidence="4" id="KW-0963">Cytoplasm</keyword>
<evidence type="ECO:0000259" key="10">
    <source>
        <dbReference type="Pfam" id="PF09377"/>
    </source>
</evidence>
<name>A0A1Y2BKL0_9FUNG</name>
<evidence type="ECO:0000256" key="1">
    <source>
        <dbReference type="ARBA" id="ARBA00004123"/>
    </source>
</evidence>
<dbReference type="SUPFAM" id="SSF109728">
    <property type="entry name" value="Hypothetical protein AF0491, middle domain"/>
    <property type="match status" value="1"/>
</dbReference>